<feature type="transmembrane region" description="Helical" evidence="2">
    <location>
        <begin position="60"/>
        <end position="78"/>
    </location>
</feature>
<sequence length="173" mass="18871">MSEPQDSNPFTSPHGDDQPSSPELSSIPGPLAVAVLLGLLLTAWQIGEFFVIGYTDTSQQFSLLLGAAFSCLISLGLVARSSPTWAAARFYFLFHGIMAVGFCVMAFVFLKPPLAIVSGLVQAGLCLAIFSALGRESVRKYHRLQCPHCDYVNTGGDDLLCFQRRCTRCGFRW</sequence>
<dbReference type="RefSeq" id="WP_105353495.1">
    <property type="nucleotide sequence ID" value="NZ_PUIA01000037.1"/>
</dbReference>
<accession>A0A2S8FFX6</accession>
<feature type="transmembrane region" description="Helical" evidence="2">
    <location>
        <begin position="116"/>
        <end position="134"/>
    </location>
</feature>
<dbReference type="OrthoDB" id="273909at2"/>
<protein>
    <submittedName>
        <fullName evidence="3">Uncharacterized protein</fullName>
    </submittedName>
</protein>
<evidence type="ECO:0000313" key="3">
    <source>
        <dbReference type="EMBL" id="PQO31073.1"/>
    </source>
</evidence>
<name>A0A2S8FFX6_9BACT</name>
<evidence type="ECO:0000256" key="1">
    <source>
        <dbReference type="SAM" id="MobiDB-lite"/>
    </source>
</evidence>
<keyword evidence="2" id="KW-1133">Transmembrane helix</keyword>
<organism evidence="3 4">
    <name type="scientific">Blastopirellula marina</name>
    <dbReference type="NCBI Taxonomy" id="124"/>
    <lineage>
        <taxon>Bacteria</taxon>
        <taxon>Pseudomonadati</taxon>
        <taxon>Planctomycetota</taxon>
        <taxon>Planctomycetia</taxon>
        <taxon>Pirellulales</taxon>
        <taxon>Pirellulaceae</taxon>
        <taxon>Blastopirellula</taxon>
    </lineage>
</organism>
<feature type="region of interest" description="Disordered" evidence="1">
    <location>
        <begin position="1"/>
        <end position="24"/>
    </location>
</feature>
<feature type="transmembrane region" description="Helical" evidence="2">
    <location>
        <begin position="90"/>
        <end position="110"/>
    </location>
</feature>
<evidence type="ECO:0000313" key="4">
    <source>
        <dbReference type="Proteomes" id="UP000240009"/>
    </source>
</evidence>
<feature type="compositionally biased region" description="Polar residues" evidence="1">
    <location>
        <begin position="1"/>
        <end position="11"/>
    </location>
</feature>
<keyword evidence="2" id="KW-0812">Transmembrane</keyword>
<keyword evidence="2" id="KW-0472">Membrane</keyword>
<evidence type="ECO:0000256" key="2">
    <source>
        <dbReference type="SAM" id="Phobius"/>
    </source>
</evidence>
<dbReference type="AlphaFoldDB" id="A0A2S8FFX6"/>
<proteinExistence type="predicted"/>
<reference evidence="3 4" key="1">
    <citation type="submission" date="2018-02" db="EMBL/GenBank/DDBJ databases">
        <title>Comparative genomes isolates from brazilian mangrove.</title>
        <authorList>
            <person name="Araujo J.E."/>
            <person name="Taketani R.G."/>
            <person name="Silva M.C.P."/>
            <person name="Loureco M.V."/>
            <person name="Andreote F.D."/>
        </authorList>
    </citation>
    <scope>NUCLEOTIDE SEQUENCE [LARGE SCALE GENOMIC DNA]</scope>
    <source>
        <strain evidence="3 4">HEX-2 MGV</strain>
    </source>
</reference>
<dbReference type="EMBL" id="PUIA01000037">
    <property type="protein sequence ID" value="PQO31073.1"/>
    <property type="molecule type" value="Genomic_DNA"/>
</dbReference>
<comment type="caution">
    <text evidence="3">The sequence shown here is derived from an EMBL/GenBank/DDBJ whole genome shotgun (WGS) entry which is preliminary data.</text>
</comment>
<gene>
    <name evidence="3" type="ORF">C5Y96_11990</name>
</gene>
<dbReference type="Proteomes" id="UP000240009">
    <property type="component" value="Unassembled WGS sequence"/>
</dbReference>
<feature type="transmembrane region" description="Helical" evidence="2">
    <location>
        <begin position="31"/>
        <end position="54"/>
    </location>
</feature>